<dbReference type="InterPro" id="IPR000914">
    <property type="entry name" value="SBP_5_dom"/>
</dbReference>
<dbReference type="CDD" id="cd00995">
    <property type="entry name" value="PBP2_NikA_DppA_OppA_like"/>
    <property type="match status" value="1"/>
</dbReference>
<sequence length="554" mass="58368">MAHLHRPPSLTGACLVGSMLMTLTACAGAGTSPTTPSGPAIAAIGASQVSTGTATKDLAAVTWSGDYRPLYTLDPVKVPDYPEETVIPNICESLIRVAGDYSLSPGLARSYTFTTPTTLKLSLRTGVTFSDGTPMTAEDVVYSLKRNLDPKAASGYAANFATVTSIEAADQSTVTITFSRPEPTFPTVLATLAGAVVQKKFAVAKGQSFGSPDVGVVCTGPYRFTSYDGSSKLVLTRNDAYWDTAHKARAKTFTFVFPADNSALVNGLLSGQIDGAFNIPSNLLDQLRSATTGKAYLGGEGSTPINVDLLMSKESGPGADVRVRQALSMVIDRAAIAKTLFKAAADPLYKVTGPGLWGYEKATFKAAYDPLVKQPDVAAAKALVQQAGATGATLAFGYPSGNPQLVQLATVLQQEAAQIGINLKLVGLPNQQYGSLFSDQGARKPFDLFITLNYVELPEPYLMDRLYGSKTGGTNFSGYSSPTVERLLDQAGQTTELAERAGLVVEAEAQLARDLPSIPIVQPRAIVYQNNRLTGAPLTFAYMTSPWAAAIGGK</sequence>
<keyword evidence="8" id="KW-1185">Reference proteome</keyword>
<dbReference type="InterPro" id="IPR030678">
    <property type="entry name" value="Peptide/Ni-bd"/>
</dbReference>
<organism evidence="7 8">
    <name type="scientific">Nonomuraea guangzhouensis</name>
    <dbReference type="NCBI Taxonomy" id="1291555"/>
    <lineage>
        <taxon>Bacteria</taxon>
        <taxon>Bacillati</taxon>
        <taxon>Actinomycetota</taxon>
        <taxon>Actinomycetes</taxon>
        <taxon>Streptosporangiales</taxon>
        <taxon>Streptosporangiaceae</taxon>
        <taxon>Nonomuraea</taxon>
    </lineage>
</organism>
<evidence type="ECO:0000256" key="1">
    <source>
        <dbReference type="ARBA" id="ARBA00004196"/>
    </source>
</evidence>
<feature type="signal peptide" evidence="5">
    <location>
        <begin position="1"/>
        <end position="27"/>
    </location>
</feature>
<keyword evidence="4 5" id="KW-0732">Signal</keyword>
<feature type="chain" id="PRO_5045772469" evidence="5">
    <location>
        <begin position="28"/>
        <end position="554"/>
    </location>
</feature>
<dbReference type="PANTHER" id="PTHR30290:SF10">
    <property type="entry name" value="PERIPLASMIC OLIGOPEPTIDE-BINDING PROTEIN-RELATED"/>
    <property type="match status" value="1"/>
</dbReference>
<dbReference type="PANTHER" id="PTHR30290">
    <property type="entry name" value="PERIPLASMIC BINDING COMPONENT OF ABC TRANSPORTER"/>
    <property type="match status" value="1"/>
</dbReference>
<dbReference type="Proteomes" id="UP001597097">
    <property type="component" value="Unassembled WGS sequence"/>
</dbReference>
<comment type="subcellular location">
    <subcellularLocation>
        <location evidence="1">Cell envelope</location>
    </subcellularLocation>
</comment>
<comment type="similarity">
    <text evidence="2">Belongs to the bacterial solute-binding protein 5 family.</text>
</comment>
<evidence type="ECO:0000256" key="5">
    <source>
        <dbReference type="SAM" id="SignalP"/>
    </source>
</evidence>
<dbReference type="EMBL" id="JBHUCM010000017">
    <property type="protein sequence ID" value="MFD1539687.1"/>
    <property type="molecule type" value="Genomic_DNA"/>
</dbReference>
<comment type="caution">
    <text evidence="7">The sequence shown here is derived from an EMBL/GenBank/DDBJ whole genome shotgun (WGS) entry which is preliminary data.</text>
</comment>
<accession>A0ABW4GAF2</accession>
<evidence type="ECO:0000256" key="2">
    <source>
        <dbReference type="ARBA" id="ARBA00005695"/>
    </source>
</evidence>
<evidence type="ECO:0000256" key="3">
    <source>
        <dbReference type="ARBA" id="ARBA00022448"/>
    </source>
</evidence>
<name>A0ABW4GAF2_9ACTN</name>
<evidence type="ECO:0000313" key="7">
    <source>
        <dbReference type="EMBL" id="MFD1539687.1"/>
    </source>
</evidence>
<evidence type="ECO:0000259" key="6">
    <source>
        <dbReference type="Pfam" id="PF00496"/>
    </source>
</evidence>
<proteinExistence type="inferred from homology"/>
<evidence type="ECO:0000256" key="4">
    <source>
        <dbReference type="ARBA" id="ARBA00022729"/>
    </source>
</evidence>
<gene>
    <name evidence="7" type="ORF">ACFSJ0_21720</name>
</gene>
<dbReference type="RefSeq" id="WP_219534189.1">
    <property type="nucleotide sequence ID" value="NZ_JAHKRM010000021.1"/>
</dbReference>
<keyword evidence="3" id="KW-0813">Transport</keyword>
<evidence type="ECO:0000313" key="8">
    <source>
        <dbReference type="Proteomes" id="UP001597097"/>
    </source>
</evidence>
<dbReference type="InterPro" id="IPR039424">
    <property type="entry name" value="SBP_5"/>
</dbReference>
<reference evidence="8" key="1">
    <citation type="journal article" date="2019" name="Int. J. Syst. Evol. Microbiol.">
        <title>The Global Catalogue of Microorganisms (GCM) 10K type strain sequencing project: providing services to taxonomists for standard genome sequencing and annotation.</title>
        <authorList>
            <consortium name="The Broad Institute Genomics Platform"/>
            <consortium name="The Broad Institute Genome Sequencing Center for Infectious Disease"/>
            <person name="Wu L."/>
            <person name="Ma J."/>
        </authorList>
    </citation>
    <scope>NUCLEOTIDE SEQUENCE [LARGE SCALE GENOMIC DNA]</scope>
    <source>
        <strain evidence="8">CGMCC 1.15399</strain>
    </source>
</reference>
<dbReference type="PROSITE" id="PS51257">
    <property type="entry name" value="PROKAR_LIPOPROTEIN"/>
    <property type="match status" value="1"/>
</dbReference>
<protein>
    <submittedName>
        <fullName evidence="7">ABC transporter substrate-binding protein</fullName>
    </submittedName>
</protein>
<dbReference type="PIRSF" id="PIRSF002741">
    <property type="entry name" value="MppA"/>
    <property type="match status" value="1"/>
</dbReference>
<feature type="domain" description="Solute-binding protein family 5" evidence="6">
    <location>
        <begin position="103"/>
        <end position="469"/>
    </location>
</feature>
<dbReference type="Pfam" id="PF00496">
    <property type="entry name" value="SBP_bac_5"/>
    <property type="match status" value="1"/>
</dbReference>